<dbReference type="EMBL" id="DQVR01000053">
    <property type="protein sequence ID" value="HIQ23898.1"/>
    <property type="molecule type" value="Genomic_DNA"/>
</dbReference>
<reference evidence="1" key="1">
    <citation type="journal article" date="2020" name="ISME J.">
        <title>Gammaproteobacteria mediating utilization of methyl-, sulfur- and petroleum organic compounds in deep ocean hydrothermal plumes.</title>
        <authorList>
            <person name="Zhou Z."/>
            <person name="Liu Y."/>
            <person name="Pan J."/>
            <person name="Cron B.R."/>
            <person name="Toner B.M."/>
            <person name="Anantharaman K."/>
            <person name="Breier J.A."/>
            <person name="Dick G.J."/>
            <person name="Li M."/>
        </authorList>
    </citation>
    <scope>NUCLEOTIDE SEQUENCE</scope>
    <source>
        <strain evidence="1">SZUA-1523</strain>
    </source>
</reference>
<accession>A0A833EB46</accession>
<sequence length="153" mass="16500">MTTSDEYGLSMLLDVLKKVLETGRLEEILNNGVRFHRYLSQTMLDRSTLKKEAVVARYLDMIGEVKRLIRDVVVEASDAGIAEAELYSRLVVGELVYGSACMPVVLKRHLGLRGGVAGPGAVVCVEPEKATKLVLADIAEPVESGIKLGSTAG</sequence>
<evidence type="ECO:0000313" key="1">
    <source>
        <dbReference type="EMBL" id="HIQ23898.1"/>
    </source>
</evidence>
<evidence type="ECO:0000313" key="2">
    <source>
        <dbReference type="Proteomes" id="UP000600071"/>
    </source>
</evidence>
<name>A0A833EB46_9CREN</name>
<dbReference type="Proteomes" id="UP000600071">
    <property type="component" value="Unassembled WGS sequence"/>
</dbReference>
<protein>
    <submittedName>
        <fullName evidence="1">Uncharacterized protein</fullName>
    </submittedName>
</protein>
<comment type="caution">
    <text evidence="1">The sequence shown here is derived from an EMBL/GenBank/DDBJ whole genome shotgun (WGS) entry which is preliminary data.</text>
</comment>
<dbReference type="AlphaFoldDB" id="A0A833EB46"/>
<proteinExistence type="predicted"/>
<gene>
    <name evidence="1" type="ORF">EYH50_02485</name>
</gene>
<organism evidence="1 2">
    <name type="scientific">Pyrodictium delaneyi</name>
    <dbReference type="NCBI Taxonomy" id="1273541"/>
    <lineage>
        <taxon>Archaea</taxon>
        <taxon>Thermoproteota</taxon>
        <taxon>Thermoprotei</taxon>
        <taxon>Desulfurococcales</taxon>
        <taxon>Pyrodictiaceae</taxon>
        <taxon>Pyrodictium</taxon>
    </lineage>
</organism>